<feature type="transmembrane region" description="Helical" evidence="7">
    <location>
        <begin position="114"/>
        <end position="143"/>
    </location>
</feature>
<dbReference type="AlphaFoldDB" id="A0A5A8DYM4"/>
<dbReference type="EMBL" id="VLTM01000001">
    <property type="protein sequence ID" value="KAA0168900.1"/>
    <property type="molecule type" value="Genomic_DNA"/>
</dbReference>
<feature type="transmembrane region" description="Helical" evidence="7">
    <location>
        <begin position="12"/>
        <end position="34"/>
    </location>
</feature>
<evidence type="ECO:0000256" key="1">
    <source>
        <dbReference type="ARBA" id="ARBA00004141"/>
    </source>
</evidence>
<comment type="caution">
    <text evidence="10">The sequence shown here is derived from an EMBL/GenBank/DDBJ whole genome shotgun (WGS) entry which is preliminary data.</text>
</comment>
<evidence type="ECO:0000313" key="12">
    <source>
        <dbReference type="Proteomes" id="UP000324907"/>
    </source>
</evidence>
<dbReference type="GO" id="GO:0006612">
    <property type="term" value="P:protein targeting to membrane"/>
    <property type="evidence" value="ECO:0007669"/>
    <property type="project" value="TreeGrafter"/>
</dbReference>
<feature type="compositionally biased region" description="Acidic residues" evidence="8">
    <location>
        <begin position="490"/>
        <end position="536"/>
    </location>
</feature>
<dbReference type="GO" id="GO:0016020">
    <property type="term" value="C:membrane"/>
    <property type="evidence" value="ECO:0007669"/>
    <property type="project" value="UniProtKB-SubCell"/>
</dbReference>
<keyword evidence="3 7" id="KW-0812">Transmembrane</keyword>
<keyword evidence="4 7" id="KW-1133">Transmembrane helix</keyword>
<comment type="similarity">
    <text evidence="7">Belongs to the DHHC palmitoyltransferase family.</text>
</comment>
<protein>
    <recommendedName>
        <fullName evidence="7">Palmitoyltransferase</fullName>
        <ecNumber evidence="7">2.3.1.225</ecNumber>
    </recommendedName>
</protein>
<dbReference type="Proteomes" id="UP000325113">
    <property type="component" value="Unassembled WGS sequence"/>
</dbReference>
<feature type="region of interest" description="Disordered" evidence="8">
    <location>
        <begin position="327"/>
        <end position="586"/>
    </location>
</feature>
<proteinExistence type="inferred from homology"/>
<dbReference type="GO" id="GO:0005783">
    <property type="term" value="C:endoplasmic reticulum"/>
    <property type="evidence" value="ECO:0007669"/>
    <property type="project" value="TreeGrafter"/>
</dbReference>
<feature type="compositionally biased region" description="Low complexity" evidence="8">
    <location>
        <begin position="370"/>
        <end position="390"/>
    </location>
</feature>
<feature type="compositionally biased region" description="Low complexity" evidence="8">
    <location>
        <begin position="457"/>
        <end position="489"/>
    </location>
</feature>
<evidence type="ECO:0000313" key="11">
    <source>
        <dbReference type="EMBL" id="KAA0170573.1"/>
    </source>
</evidence>
<evidence type="ECO:0000256" key="5">
    <source>
        <dbReference type="ARBA" id="ARBA00023136"/>
    </source>
</evidence>
<dbReference type="Pfam" id="PF01529">
    <property type="entry name" value="DHHC"/>
    <property type="match status" value="1"/>
</dbReference>
<name>A0A5A8DYM4_CAFRO</name>
<dbReference type="PROSITE" id="PS50216">
    <property type="entry name" value="DHHC"/>
    <property type="match status" value="1"/>
</dbReference>
<sequence length="586" mass="58798">MNAFDGPIHWQQIATSGAYVFVTILGLVTIPNMFSNSELPLALSLTIYLLLAAVCVASWLYIELTDPSMPGGVACPCMKRTQSSQSNCSLCRKPVVGLDHHCYFLNTCIGKRNYAHFFALSLCSTLQMAAQVVFSVLGMTVWIERGNDNVLYYVLVGLQALIAAVAGGATCSLLGFHVYLLWIGMGTYDWMWAKQDKAAEKVRRENQARFEAEQQARLQLERERQQAHGAAPAMPAGRVAVTVESHPVAAAAGAAAAAGVGGDSGGGLYAGFEPETDEEEGGTAGGADTASSPGDDYRGVDAGEGGAGAESQDVIGMEYADEAGGVYDDDAAGAYDDDAAGGAFDDEGREGDGFGDEEDEADHERVQRVPGASSAGSTGAPSGDSAPGSPTQAPTEEGGAEQGAEAEDGGAEQGAEAEEGGAEQGAEAEEAGSPSDAGGEAHGQEGAEQEETEDAASGEAASGSQAAGEPAETEAAAEATGPEAAAIAQEESDADAADAGDDAVADAGDDAGDAAVDDAGADAGDDAGAPGEEEGLADGAADAAAPAAPVAAPEGGPEGDSCDSTGRPGSAGELQPETATPRPGEA</sequence>
<gene>
    <name evidence="11" type="ORF">FNF28_01335</name>
    <name evidence="10" type="ORF">FNF31_00061</name>
</gene>
<keyword evidence="2 7" id="KW-0808">Transferase</keyword>
<comment type="domain">
    <text evidence="7">The DHHC domain is required for palmitoyltransferase activity.</text>
</comment>
<evidence type="ECO:0000313" key="13">
    <source>
        <dbReference type="Proteomes" id="UP000325113"/>
    </source>
</evidence>
<evidence type="ECO:0000256" key="6">
    <source>
        <dbReference type="ARBA" id="ARBA00023315"/>
    </source>
</evidence>
<accession>A0A5A8DYM4</accession>
<feature type="compositionally biased region" description="Low complexity" evidence="8">
    <location>
        <begin position="537"/>
        <end position="555"/>
    </location>
</feature>
<dbReference type="EC" id="2.3.1.225" evidence="7"/>
<comment type="catalytic activity">
    <reaction evidence="7">
        <text>L-cysteinyl-[protein] + hexadecanoyl-CoA = S-hexadecanoyl-L-cysteinyl-[protein] + CoA</text>
        <dbReference type="Rhea" id="RHEA:36683"/>
        <dbReference type="Rhea" id="RHEA-COMP:10131"/>
        <dbReference type="Rhea" id="RHEA-COMP:11032"/>
        <dbReference type="ChEBI" id="CHEBI:29950"/>
        <dbReference type="ChEBI" id="CHEBI:57287"/>
        <dbReference type="ChEBI" id="CHEBI:57379"/>
        <dbReference type="ChEBI" id="CHEBI:74151"/>
        <dbReference type="EC" id="2.3.1.225"/>
    </reaction>
</comment>
<feature type="compositionally biased region" description="Acidic residues" evidence="8">
    <location>
        <begin position="327"/>
        <end position="361"/>
    </location>
</feature>
<evidence type="ECO:0000256" key="2">
    <source>
        <dbReference type="ARBA" id="ARBA00022679"/>
    </source>
</evidence>
<evidence type="ECO:0000313" key="10">
    <source>
        <dbReference type="EMBL" id="KAA0168900.1"/>
    </source>
</evidence>
<dbReference type="PANTHER" id="PTHR22883:SF203">
    <property type="entry name" value="PALMITOYLTRANSFERASE"/>
    <property type="match status" value="1"/>
</dbReference>
<dbReference type="PANTHER" id="PTHR22883">
    <property type="entry name" value="ZINC FINGER DHHC DOMAIN CONTAINING PROTEIN"/>
    <property type="match status" value="1"/>
</dbReference>
<feature type="transmembrane region" description="Helical" evidence="7">
    <location>
        <begin position="150"/>
        <end position="170"/>
    </location>
</feature>
<reference evidence="12 13" key="1">
    <citation type="submission" date="2019-07" db="EMBL/GenBank/DDBJ databases">
        <title>Genomes of Cafeteria roenbergensis.</title>
        <authorList>
            <person name="Fischer M.G."/>
            <person name="Hackl T."/>
            <person name="Roman M."/>
        </authorList>
    </citation>
    <scope>NUCLEOTIDE SEQUENCE [LARGE SCALE GENOMIC DNA]</scope>
    <source>
        <strain evidence="10 13">Cflag</strain>
        <strain evidence="11 12">RCC970-E3</strain>
    </source>
</reference>
<dbReference type="InterPro" id="IPR001594">
    <property type="entry name" value="Palmitoyltrfase_DHHC"/>
</dbReference>
<organism evidence="10 13">
    <name type="scientific">Cafeteria roenbergensis</name>
    <name type="common">Marine flagellate</name>
    <dbReference type="NCBI Taxonomy" id="33653"/>
    <lineage>
        <taxon>Eukaryota</taxon>
        <taxon>Sar</taxon>
        <taxon>Stramenopiles</taxon>
        <taxon>Bigyra</taxon>
        <taxon>Opalozoa</taxon>
        <taxon>Bicosoecida</taxon>
        <taxon>Cafeteriaceae</taxon>
        <taxon>Cafeteria</taxon>
    </lineage>
</organism>
<feature type="transmembrane region" description="Helical" evidence="7">
    <location>
        <begin position="41"/>
        <end position="62"/>
    </location>
</feature>
<feature type="region of interest" description="Disordered" evidence="8">
    <location>
        <begin position="267"/>
        <end position="313"/>
    </location>
</feature>
<dbReference type="GO" id="GO:0005794">
    <property type="term" value="C:Golgi apparatus"/>
    <property type="evidence" value="ECO:0007669"/>
    <property type="project" value="TreeGrafter"/>
</dbReference>
<feature type="domain" description="Palmitoyltransferase DHHC" evidence="9">
    <location>
        <begin position="77"/>
        <end position="191"/>
    </location>
</feature>
<dbReference type="Proteomes" id="UP000324907">
    <property type="component" value="Unassembled WGS sequence"/>
</dbReference>
<keyword evidence="6 7" id="KW-0012">Acyltransferase</keyword>
<dbReference type="InterPro" id="IPR039859">
    <property type="entry name" value="PFA4/ZDH16/20/ERF2-like"/>
</dbReference>
<evidence type="ECO:0000256" key="8">
    <source>
        <dbReference type="SAM" id="MobiDB-lite"/>
    </source>
</evidence>
<comment type="subcellular location">
    <subcellularLocation>
        <location evidence="1">Membrane</location>
        <topology evidence="1">Multi-pass membrane protein</topology>
    </subcellularLocation>
</comment>
<dbReference type="GO" id="GO:0019706">
    <property type="term" value="F:protein-cysteine S-palmitoyltransferase activity"/>
    <property type="evidence" value="ECO:0007669"/>
    <property type="project" value="UniProtKB-EC"/>
</dbReference>
<evidence type="ECO:0000256" key="7">
    <source>
        <dbReference type="RuleBase" id="RU079119"/>
    </source>
</evidence>
<evidence type="ECO:0000259" key="9">
    <source>
        <dbReference type="Pfam" id="PF01529"/>
    </source>
</evidence>
<keyword evidence="5 7" id="KW-0472">Membrane</keyword>
<feature type="compositionally biased region" description="Acidic residues" evidence="8">
    <location>
        <begin position="447"/>
        <end position="456"/>
    </location>
</feature>
<evidence type="ECO:0000256" key="4">
    <source>
        <dbReference type="ARBA" id="ARBA00022989"/>
    </source>
</evidence>
<feature type="compositionally biased region" description="Acidic residues" evidence="8">
    <location>
        <begin position="404"/>
        <end position="430"/>
    </location>
</feature>
<evidence type="ECO:0000256" key="3">
    <source>
        <dbReference type="ARBA" id="ARBA00022692"/>
    </source>
</evidence>
<dbReference type="EMBL" id="VLTL01000012">
    <property type="protein sequence ID" value="KAA0170573.1"/>
    <property type="molecule type" value="Genomic_DNA"/>
</dbReference>